<evidence type="ECO:0000313" key="2">
    <source>
        <dbReference type="Proteomes" id="UP000664658"/>
    </source>
</evidence>
<evidence type="ECO:0000313" key="1">
    <source>
        <dbReference type="EMBL" id="MBO1110062.1"/>
    </source>
</evidence>
<sequence>KAPKQPLARSLKQVNLPHKVMQLKLRFKQLTIGSLAHQDLVNFPIFRTSFAMLQIVNNSPTQAYKFKHFAISFIQNENRQNHAAH</sequence>
<feature type="non-terminal residue" evidence="1">
    <location>
        <position position="1"/>
    </location>
</feature>
<name>A0A8I1WC35_PLESH</name>
<dbReference type="Proteomes" id="UP000664658">
    <property type="component" value="Unassembled WGS sequence"/>
</dbReference>
<dbReference type="EMBL" id="JAFNAA010000259">
    <property type="protein sequence ID" value="MBO1110062.1"/>
    <property type="molecule type" value="Genomic_DNA"/>
</dbReference>
<reference evidence="1" key="1">
    <citation type="submission" date="2021-03" db="EMBL/GenBank/DDBJ databases">
        <title>Plesiomonas shigelloides zfcc0051, isolated from zebrafish feces.</title>
        <authorList>
            <person name="Vanderhoek Z."/>
            <person name="Gaulke C."/>
        </authorList>
    </citation>
    <scope>NUCLEOTIDE SEQUENCE</scope>
    <source>
        <strain evidence="1">Zfcc0051</strain>
    </source>
</reference>
<comment type="caution">
    <text evidence="1">The sequence shown here is derived from an EMBL/GenBank/DDBJ whole genome shotgun (WGS) entry which is preliminary data.</text>
</comment>
<dbReference type="RefSeq" id="WP_207542933.1">
    <property type="nucleotide sequence ID" value="NZ_JAFNAA010000259.1"/>
</dbReference>
<organism evidence="1 2">
    <name type="scientific">Plesiomonas shigelloides</name>
    <name type="common">Aeromonas shigelloides</name>
    <dbReference type="NCBI Taxonomy" id="703"/>
    <lineage>
        <taxon>Bacteria</taxon>
        <taxon>Pseudomonadati</taxon>
        <taxon>Pseudomonadota</taxon>
        <taxon>Gammaproteobacteria</taxon>
        <taxon>Enterobacterales</taxon>
        <taxon>Enterobacteriaceae</taxon>
        <taxon>Plesiomonas</taxon>
    </lineage>
</organism>
<proteinExistence type="predicted"/>
<accession>A0A8I1WC35</accession>
<protein>
    <submittedName>
        <fullName evidence="1">Uncharacterized protein</fullName>
    </submittedName>
</protein>
<gene>
    <name evidence="1" type="ORF">J2R62_18215</name>
</gene>
<dbReference type="AlphaFoldDB" id="A0A8I1WC35"/>